<accession>A0A377FUX4</accession>
<gene>
    <name evidence="1" type="ORF">NCTC13163_01994</name>
</gene>
<dbReference type="RefSeq" id="WP_024369956.1">
    <property type="nucleotide sequence ID" value="NZ_UGGP01000001.1"/>
</dbReference>
<proteinExistence type="predicted"/>
<dbReference type="EMBL" id="UGGP01000001">
    <property type="protein sequence ID" value="STO08621.1"/>
    <property type="molecule type" value="Genomic_DNA"/>
</dbReference>
<dbReference type="Proteomes" id="UP000254060">
    <property type="component" value="Unassembled WGS sequence"/>
</dbReference>
<dbReference type="AlphaFoldDB" id="A0A377FUX4"/>
<evidence type="ECO:0000313" key="1">
    <source>
        <dbReference type="EMBL" id="STO08621.1"/>
    </source>
</evidence>
<evidence type="ECO:0000313" key="2">
    <source>
        <dbReference type="Proteomes" id="UP000254060"/>
    </source>
</evidence>
<protein>
    <submittedName>
        <fullName evidence="1">Uncharacterized protein</fullName>
    </submittedName>
</protein>
<organism evidence="1 2">
    <name type="scientific">Exiguobacterium aurantiacum</name>
    <dbReference type="NCBI Taxonomy" id="33987"/>
    <lineage>
        <taxon>Bacteria</taxon>
        <taxon>Bacillati</taxon>
        <taxon>Bacillota</taxon>
        <taxon>Bacilli</taxon>
        <taxon>Bacillales</taxon>
        <taxon>Bacillales Family XII. Incertae Sedis</taxon>
        <taxon>Exiguobacterium</taxon>
    </lineage>
</organism>
<name>A0A377FUX4_9BACL</name>
<dbReference type="OrthoDB" id="2353344at2"/>
<sequence length="95" mass="10708">MEQLKVQGISSFTKFATNGKMLKLKDAIAGEQRISLQEATDIQVSLLDEDHSRFTIFGQSNPLVELTLPHHSCDVLHAWLLHKLKRQKIKLASNA</sequence>
<reference evidence="1 2" key="1">
    <citation type="submission" date="2018-06" db="EMBL/GenBank/DDBJ databases">
        <authorList>
            <consortium name="Pathogen Informatics"/>
            <person name="Doyle S."/>
        </authorList>
    </citation>
    <scope>NUCLEOTIDE SEQUENCE [LARGE SCALE GENOMIC DNA]</scope>
    <source>
        <strain evidence="1 2">NCTC13163</strain>
    </source>
</reference>